<evidence type="ECO:0000313" key="2">
    <source>
        <dbReference type="Proteomes" id="UP001153331"/>
    </source>
</evidence>
<gene>
    <name evidence="1" type="ORF">OPT61_g9565</name>
</gene>
<reference evidence="1" key="1">
    <citation type="submission" date="2022-11" db="EMBL/GenBank/DDBJ databases">
        <title>Genome Sequence of Boeremia exigua.</title>
        <authorList>
            <person name="Buettner E."/>
        </authorList>
    </citation>
    <scope>NUCLEOTIDE SEQUENCE</scope>
    <source>
        <strain evidence="1">CU02</strain>
    </source>
</reference>
<organism evidence="1 2">
    <name type="scientific">Boeremia exigua</name>
    <dbReference type="NCBI Taxonomy" id="749465"/>
    <lineage>
        <taxon>Eukaryota</taxon>
        <taxon>Fungi</taxon>
        <taxon>Dikarya</taxon>
        <taxon>Ascomycota</taxon>
        <taxon>Pezizomycotina</taxon>
        <taxon>Dothideomycetes</taxon>
        <taxon>Pleosporomycetidae</taxon>
        <taxon>Pleosporales</taxon>
        <taxon>Pleosporineae</taxon>
        <taxon>Didymellaceae</taxon>
        <taxon>Boeremia</taxon>
    </lineage>
</organism>
<dbReference type="Proteomes" id="UP001153331">
    <property type="component" value="Unassembled WGS sequence"/>
</dbReference>
<dbReference type="EMBL" id="JAPHNI010001182">
    <property type="protein sequence ID" value="KAJ8106397.1"/>
    <property type="molecule type" value="Genomic_DNA"/>
</dbReference>
<accession>A0ACC2HTJ7</accession>
<proteinExistence type="predicted"/>
<protein>
    <submittedName>
        <fullName evidence="1">Uncharacterized protein</fullName>
    </submittedName>
</protein>
<sequence length="898" mass="97889">MVFTPPSWVPKLPFAPPDSIPICDFMLEEHYGRHPLGYSNNPFTCGLTGKTYTSLEVRERVDFLARGLARELGFHPNQGSEWDKVIAVFSVNTLDTLPLAWATHRLGGVQSPANAAYSATELEYQLKNSKAKALFTCVPLLETAKEAAKNSGIPENRIYILDVPEAFAGGKAAPKGMKTVDDFIREGKELDRLEKLDWKTGDGAKRAAFLCYSSGTSGLPKGVMISHRNVIANTLQIRTFEKPYRDTIIKDVRNQSDYIENVLGLLPMSHIYGLVVICHASVYRGDGVIVLPKFEFQTTLQAIQDYKINTLFLVPPIIILMTKNKPLLAKYDLSSVWSLFTGAAPLGKETAEDLQAIFPSWKIKQGYGLTETCTVVTSSSPDDIWFGSSGAILPGIEVKIVTPEGNEVTGYDEPGELLVKSPAVVLGYLNNDKANAETFQDGYMRTGDEAVVRVAPSGNEHIFIVDRIKELIKVKGHQVAPAELEAHLLTHPAVNDCAVIQIPDDDAGEVPKAFVVKSPSVGLEESDRMIARDIQKHVEKTKARYKWITGGIEFIDEIPKSPSGKILRRFLRDREKEKRRKAGSKLNNTHPTESMAAQTPHDEPEIDYHDEDNVLDADEAAEIVEDDGDVPMDSDDEGDDDVQMEINLQNDSVAHFDEHKDSIFCIAQHPVHPEIIATGGGDDVGYIVDITAVPATTAAGEREGLKSIFTLDGHSDSINAVVFSQPKGQFVATAGLDGKLRVWQGVPDGNKWKFLAEASEVDEISWLAPNPSPAHPNIIALGGSDGSVWVYQLSTDKGSELQVLQAFYLHTGACTAGAWTPDGALLATVSEDGSLYVWDVFGDAASQGLIDPSAQTVVGLTGLDERFLVEGGLYSIGIPPTGSFVAVGGPEGQIRVRR</sequence>
<keyword evidence="2" id="KW-1185">Reference proteome</keyword>
<comment type="caution">
    <text evidence="1">The sequence shown here is derived from an EMBL/GenBank/DDBJ whole genome shotgun (WGS) entry which is preliminary data.</text>
</comment>
<evidence type="ECO:0000313" key="1">
    <source>
        <dbReference type="EMBL" id="KAJ8106397.1"/>
    </source>
</evidence>
<name>A0ACC2HTJ7_9PLEO</name>